<dbReference type="GO" id="GO:0046983">
    <property type="term" value="F:protein dimerization activity"/>
    <property type="evidence" value="ECO:0007669"/>
    <property type="project" value="InterPro"/>
</dbReference>
<dbReference type="InterPro" id="IPR011598">
    <property type="entry name" value="bHLH_dom"/>
</dbReference>
<dbReference type="EMBL" id="CANHGI010000003">
    <property type="protein sequence ID" value="CAI5446576.1"/>
    <property type="molecule type" value="Genomic_DNA"/>
</dbReference>
<dbReference type="GO" id="GO:0005737">
    <property type="term" value="C:cytoplasm"/>
    <property type="evidence" value="ECO:0007669"/>
    <property type="project" value="UniProtKB-SubCell"/>
</dbReference>
<reference evidence="8" key="1">
    <citation type="submission" date="2022-11" db="EMBL/GenBank/DDBJ databases">
        <authorList>
            <person name="Kikuchi T."/>
        </authorList>
    </citation>
    <scope>NUCLEOTIDE SEQUENCE</scope>
    <source>
        <strain evidence="8">PS1010</strain>
    </source>
</reference>
<dbReference type="Gene3D" id="4.10.280.10">
    <property type="entry name" value="Helix-loop-helix DNA-binding domain"/>
    <property type="match status" value="1"/>
</dbReference>
<evidence type="ECO:0000313" key="8">
    <source>
        <dbReference type="EMBL" id="CAI5446576.1"/>
    </source>
</evidence>
<evidence type="ECO:0000256" key="6">
    <source>
        <dbReference type="ARBA" id="ARBA00023242"/>
    </source>
</evidence>
<dbReference type="Pfam" id="PF00010">
    <property type="entry name" value="HLH"/>
    <property type="match status" value="1"/>
</dbReference>
<evidence type="ECO:0000256" key="1">
    <source>
        <dbReference type="ARBA" id="ARBA00004324"/>
    </source>
</evidence>
<dbReference type="AlphaFoldDB" id="A0A9P1N3L8"/>
<evidence type="ECO:0000313" key="9">
    <source>
        <dbReference type="Proteomes" id="UP001152747"/>
    </source>
</evidence>
<dbReference type="PANTHER" id="PTHR23349:SF108">
    <property type="entry name" value="BHLH DOMAIN-CONTAINING PROTEIN"/>
    <property type="match status" value="1"/>
</dbReference>
<name>A0A9P1N3L8_9PELO</name>
<accession>A0A9P1N3L8</accession>
<organism evidence="8 9">
    <name type="scientific">Caenorhabditis angaria</name>
    <dbReference type="NCBI Taxonomy" id="860376"/>
    <lineage>
        <taxon>Eukaryota</taxon>
        <taxon>Metazoa</taxon>
        <taxon>Ecdysozoa</taxon>
        <taxon>Nematoda</taxon>
        <taxon>Chromadorea</taxon>
        <taxon>Rhabditida</taxon>
        <taxon>Rhabditina</taxon>
        <taxon>Rhabditomorpha</taxon>
        <taxon>Rhabditoidea</taxon>
        <taxon>Rhabditidae</taxon>
        <taxon>Peloderinae</taxon>
        <taxon>Caenorhabditis</taxon>
    </lineage>
</organism>
<keyword evidence="3" id="KW-0805">Transcription regulation</keyword>
<evidence type="ECO:0000256" key="2">
    <source>
        <dbReference type="ARBA" id="ARBA00004496"/>
    </source>
</evidence>
<dbReference type="PANTHER" id="PTHR23349">
    <property type="entry name" value="BASIC HELIX-LOOP-HELIX TRANSCRIPTION FACTOR, TWIST"/>
    <property type="match status" value="1"/>
</dbReference>
<dbReference type="Proteomes" id="UP001152747">
    <property type="component" value="Unassembled WGS sequence"/>
</dbReference>
<protein>
    <recommendedName>
        <fullName evidence="7">BHLH domain-containing protein</fullName>
    </recommendedName>
</protein>
<evidence type="ECO:0000259" key="7">
    <source>
        <dbReference type="PROSITE" id="PS50888"/>
    </source>
</evidence>
<keyword evidence="5" id="KW-0804">Transcription</keyword>
<dbReference type="OrthoDB" id="6241467at2759"/>
<dbReference type="SMART" id="SM00353">
    <property type="entry name" value="HLH"/>
    <property type="match status" value="1"/>
</dbReference>
<evidence type="ECO:0000256" key="5">
    <source>
        <dbReference type="ARBA" id="ARBA00023163"/>
    </source>
</evidence>
<dbReference type="PROSITE" id="PS50888">
    <property type="entry name" value="BHLH"/>
    <property type="match status" value="1"/>
</dbReference>
<keyword evidence="6" id="KW-0539">Nucleus</keyword>
<dbReference type="CDD" id="cd11418">
    <property type="entry name" value="bHLH_TS_ASCL"/>
    <property type="match status" value="1"/>
</dbReference>
<sequence length="161" mass="18293">MSYSDIRVRQFQKMPAVVAKRNARERTRVHTVNQAFLDLKNHLPSLRQFTKRVSKLRILNAAINYIEALVKVINSIEPMNINNFNNTFVPPKKPTPIRHPTNLISDTNLVSQPAAIFATPSHPLPYMKSLLDYPTYIYQPPQSAMVLGGNNNGAMPTYQCM</sequence>
<dbReference type="SUPFAM" id="SSF47459">
    <property type="entry name" value="HLH, helix-loop-helix DNA-binding domain"/>
    <property type="match status" value="1"/>
</dbReference>
<keyword evidence="4" id="KW-0238">DNA-binding</keyword>
<dbReference type="GO" id="GO:0032502">
    <property type="term" value="P:developmental process"/>
    <property type="evidence" value="ECO:0007669"/>
    <property type="project" value="TreeGrafter"/>
</dbReference>
<comment type="caution">
    <text evidence="8">The sequence shown here is derived from an EMBL/GenBank/DDBJ whole genome shotgun (WGS) entry which is preliminary data.</text>
</comment>
<comment type="subcellular location">
    <subcellularLocation>
        <location evidence="2">Cytoplasm</location>
    </subcellularLocation>
    <subcellularLocation>
        <location evidence="1">Nucleus speckle</location>
    </subcellularLocation>
</comment>
<dbReference type="FunFam" id="4.10.280.10:FF:000052">
    <property type="entry name" value="Protein atonal homolog 8"/>
    <property type="match status" value="1"/>
</dbReference>
<proteinExistence type="predicted"/>
<feature type="domain" description="BHLH" evidence="7">
    <location>
        <begin position="16"/>
        <end position="69"/>
    </location>
</feature>
<dbReference type="InterPro" id="IPR036638">
    <property type="entry name" value="HLH_DNA-bd_sf"/>
</dbReference>
<gene>
    <name evidence="8" type="ORF">CAMP_LOCUS9213</name>
</gene>
<dbReference type="GO" id="GO:0016607">
    <property type="term" value="C:nuclear speck"/>
    <property type="evidence" value="ECO:0007669"/>
    <property type="project" value="UniProtKB-SubCell"/>
</dbReference>
<evidence type="ECO:0000256" key="3">
    <source>
        <dbReference type="ARBA" id="ARBA00023015"/>
    </source>
</evidence>
<evidence type="ECO:0000256" key="4">
    <source>
        <dbReference type="ARBA" id="ARBA00023125"/>
    </source>
</evidence>
<keyword evidence="9" id="KW-1185">Reference proteome</keyword>
<dbReference type="GO" id="GO:0000977">
    <property type="term" value="F:RNA polymerase II transcription regulatory region sequence-specific DNA binding"/>
    <property type="evidence" value="ECO:0007669"/>
    <property type="project" value="TreeGrafter"/>
</dbReference>
<dbReference type="InterPro" id="IPR050283">
    <property type="entry name" value="E-box_TF_Regulators"/>
</dbReference>
<dbReference type="GO" id="GO:0000981">
    <property type="term" value="F:DNA-binding transcription factor activity, RNA polymerase II-specific"/>
    <property type="evidence" value="ECO:0007669"/>
    <property type="project" value="TreeGrafter"/>
</dbReference>